<accession>A0AC58TDW6</accession>
<reference evidence="1" key="1">
    <citation type="journal article" date="2014" name="Nat. Commun.">
        <title>The tobacco genome sequence and its comparison with those of tomato and potato.</title>
        <authorList>
            <person name="Sierro N."/>
            <person name="Battey J.N."/>
            <person name="Ouadi S."/>
            <person name="Bakaher N."/>
            <person name="Bovet L."/>
            <person name="Willig A."/>
            <person name="Goepfert S."/>
            <person name="Peitsch M.C."/>
            <person name="Ivanov N.V."/>
        </authorList>
    </citation>
    <scope>NUCLEOTIDE SEQUENCE [LARGE SCALE GENOMIC DNA]</scope>
</reference>
<gene>
    <name evidence="2" type="primary">LOC142173702</name>
</gene>
<evidence type="ECO:0000313" key="2">
    <source>
        <dbReference type="RefSeq" id="XP_075095427.1"/>
    </source>
</evidence>
<reference evidence="2" key="2">
    <citation type="submission" date="2025-08" db="UniProtKB">
        <authorList>
            <consortium name="RefSeq"/>
        </authorList>
    </citation>
    <scope>IDENTIFICATION</scope>
    <source>
        <tissue evidence="2">Leaf</tissue>
    </source>
</reference>
<organism evidence="1 2">
    <name type="scientific">Nicotiana tabacum</name>
    <name type="common">Common tobacco</name>
    <dbReference type="NCBI Taxonomy" id="4097"/>
    <lineage>
        <taxon>Eukaryota</taxon>
        <taxon>Viridiplantae</taxon>
        <taxon>Streptophyta</taxon>
        <taxon>Embryophyta</taxon>
        <taxon>Tracheophyta</taxon>
        <taxon>Spermatophyta</taxon>
        <taxon>Magnoliopsida</taxon>
        <taxon>eudicotyledons</taxon>
        <taxon>Gunneridae</taxon>
        <taxon>Pentapetalae</taxon>
        <taxon>asterids</taxon>
        <taxon>lamiids</taxon>
        <taxon>Solanales</taxon>
        <taxon>Solanaceae</taxon>
        <taxon>Nicotianoideae</taxon>
        <taxon>Nicotianeae</taxon>
        <taxon>Nicotiana</taxon>
    </lineage>
</organism>
<name>A0AC58TDW6_TOBAC</name>
<keyword evidence="1" id="KW-1185">Reference proteome</keyword>
<sequence length="407" mass="45466">MAENEVTSLEHNHPLFLQAADAPGLVLVPIKLTGPEHYTLWSRAMKLALMGKIKLGFVDGMCVKSSYKGELIAQWEKCNAIVLSWIGSTIYNELMPSIVVAPNARKTEIASIKQGTDSVTTYYTKMSYLWSELDVLLSLLSCDCEESRPSLEHLRNQRLLQFLMGLNESYINVRSNVLLKRPVATCGYKGHLKENCYKIVGYPADFKSKKKPHPGENRTFANAARTEETGGTSTQPQGHFLTEEQYQQFIELLNKQGGEECSTNMAGIMTLLSNIPITSWIVDSGKTHHIAHDKNIMSNTKQVGGQGVQLPIGNKAEIMYTGKAIILGDKYIKDVLHVPDFKFNLLSVSKLTRDLTCTVKFFPNFCVLQRLYSRKVLGIGRESDGLYILREYAQTSCITVGAIIKES</sequence>
<evidence type="ECO:0000313" key="1">
    <source>
        <dbReference type="Proteomes" id="UP000790787"/>
    </source>
</evidence>
<dbReference type="RefSeq" id="XP_075095427.1">
    <property type="nucleotide sequence ID" value="XM_075239326.1"/>
</dbReference>
<dbReference type="Proteomes" id="UP000790787">
    <property type="component" value="Chromosome 19"/>
</dbReference>
<proteinExistence type="predicted"/>
<protein>
    <submittedName>
        <fullName evidence="2">Uncharacterized protein LOC142173702</fullName>
    </submittedName>
</protein>